<dbReference type="GO" id="GO:0042274">
    <property type="term" value="P:ribosomal small subunit biogenesis"/>
    <property type="evidence" value="ECO:0007669"/>
    <property type="project" value="InterPro"/>
</dbReference>
<proteinExistence type="inferred from homology"/>
<dbReference type="GO" id="GO:0000056">
    <property type="term" value="P:ribosomal small subunit export from nucleus"/>
    <property type="evidence" value="ECO:0007669"/>
    <property type="project" value="TreeGrafter"/>
</dbReference>
<name>A0A0F7SH21_PHARH</name>
<dbReference type="EMBL" id="LN483165">
    <property type="protein sequence ID" value="CDZ96654.1"/>
    <property type="molecule type" value="Genomic_DNA"/>
</dbReference>
<comment type="similarity">
    <text evidence="1">Belongs to the LTV1 family.</text>
</comment>
<dbReference type="Pfam" id="PF04180">
    <property type="entry name" value="LTV"/>
    <property type="match status" value="1"/>
</dbReference>
<dbReference type="PANTHER" id="PTHR21531">
    <property type="entry name" value="LOW-TEMPERATURE VIABILITY PROTEIN LTV1-RELATED"/>
    <property type="match status" value="1"/>
</dbReference>
<dbReference type="AlphaFoldDB" id="A0A0F7SH21"/>
<reference evidence="3" key="1">
    <citation type="submission" date="2014-08" db="EMBL/GenBank/DDBJ databases">
        <authorList>
            <person name="Sharma Rahul"/>
            <person name="Thines Marco"/>
        </authorList>
    </citation>
    <scope>NUCLEOTIDE SEQUENCE</scope>
</reference>
<dbReference type="GO" id="GO:0030688">
    <property type="term" value="C:preribosome, small subunit precursor"/>
    <property type="evidence" value="ECO:0007669"/>
    <property type="project" value="TreeGrafter"/>
</dbReference>
<feature type="region of interest" description="Disordered" evidence="2">
    <location>
        <begin position="206"/>
        <end position="337"/>
    </location>
</feature>
<evidence type="ECO:0000256" key="2">
    <source>
        <dbReference type="SAM" id="MobiDB-lite"/>
    </source>
</evidence>
<feature type="compositionally biased region" description="Basic and acidic residues" evidence="2">
    <location>
        <begin position="558"/>
        <end position="589"/>
    </location>
</feature>
<feature type="region of interest" description="Disordered" evidence="2">
    <location>
        <begin position="457"/>
        <end position="479"/>
    </location>
</feature>
<protein>
    <submittedName>
        <fullName evidence="3">Uncharacterized conserved protein</fullName>
    </submittedName>
</protein>
<dbReference type="GO" id="GO:0005634">
    <property type="term" value="C:nucleus"/>
    <property type="evidence" value="ECO:0007669"/>
    <property type="project" value="TreeGrafter"/>
</dbReference>
<sequence length="639" mass="70549">MAPISIFRRPGVQHYQLVHRSLRDPLINDPDASARVLKSVEHPNRAKGKGRAGFDAEITSAAAEKNIGEAADYGVFFDDTEYNYMQHLRPVGGEEGDPTAEGFLIEAPSTKYKNASTSKSNAKRDPYDFLKPTTERTSASAPSGSKSFALPDEALPSIDEIPYNQAHSRLTMNVPAELQGLQPDMDPHLRQVLEALDDEAFIATEEEEEAVEAGDGDDWLDELLHTGEAVDPEEREEYEFEEWGLDEKSARAAASLPSSSSIAQEDESDWQSKFKAFKQAQQSAPRSIDSDEDEDEDDRGSEGRDTVSGLPPLSVIGGKRRRKGAASDATGFSMSSSSMFRNKGLSVLDEQFDQIEKMYEEDSSDDDDPSDQEYDSDGEPIDAPELVTREDFDTLIDDFLDNFEIVGNKLKPVMEGDGPMGKLATLRGGAMDDVPEGDGEGAGKGLGKKRILEANRIDEEHGWGESDEEKLPMPSIIGEDQRGWDCETILSTYTTLDNHPRLIQEKSKLRIAIDPKTGFPVVNGEQQTTRRRKGRNGRFEKEPVQDIEEEEEEGGDETTIRRETVTRPKVESKEEKKARKAAVKEERSARRVQKKTTKNLFSQERAAQVNIQSSKVAGGKSADLNIAAAGGATGILRLN</sequence>
<feature type="compositionally biased region" description="Acidic residues" evidence="2">
    <location>
        <begin position="545"/>
        <end position="556"/>
    </location>
</feature>
<dbReference type="InterPro" id="IPR007307">
    <property type="entry name" value="Ltv1"/>
</dbReference>
<feature type="region of interest" description="Disordered" evidence="2">
    <location>
        <begin position="351"/>
        <end position="387"/>
    </location>
</feature>
<feature type="compositionally biased region" description="Low complexity" evidence="2">
    <location>
        <begin position="251"/>
        <end position="263"/>
    </location>
</feature>
<feature type="compositionally biased region" description="Low complexity" evidence="2">
    <location>
        <begin position="271"/>
        <end position="284"/>
    </location>
</feature>
<feature type="compositionally biased region" description="Acidic residues" evidence="2">
    <location>
        <begin position="361"/>
        <end position="382"/>
    </location>
</feature>
<feature type="compositionally biased region" description="Polar residues" evidence="2">
    <location>
        <begin position="135"/>
        <end position="146"/>
    </location>
</feature>
<organism evidence="3">
    <name type="scientific">Phaffia rhodozyma</name>
    <name type="common">Yeast</name>
    <name type="synonym">Xanthophyllomyces dendrorhous</name>
    <dbReference type="NCBI Taxonomy" id="264483"/>
    <lineage>
        <taxon>Eukaryota</taxon>
        <taxon>Fungi</taxon>
        <taxon>Dikarya</taxon>
        <taxon>Basidiomycota</taxon>
        <taxon>Agaricomycotina</taxon>
        <taxon>Tremellomycetes</taxon>
        <taxon>Cystofilobasidiales</taxon>
        <taxon>Mrakiaceae</taxon>
        <taxon>Phaffia</taxon>
    </lineage>
</organism>
<feature type="region of interest" description="Disordered" evidence="2">
    <location>
        <begin position="428"/>
        <end position="447"/>
    </location>
</feature>
<feature type="compositionally biased region" description="Acidic residues" evidence="2">
    <location>
        <begin position="230"/>
        <end position="244"/>
    </location>
</feature>
<evidence type="ECO:0000313" key="3">
    <source>
        <dbReference type="EMBL" id="CDZ96654.1"/>
    </source>
</evidence>
<accession>A0A0F7SH21</accession>
<dbReference type="PANTHER" id="PTHR21531:SF0">
    <property type="entry name" value="PROTEIN LTV1 HOMOLOG"/>
    <property type="match status" value="1"/>
</dbReference>
<dbReference type="GO" id="GO:0005829">
    <property type="term" value="C:cytosol"/>
    <property type="evidence" value="ECO:0007669"/>
    <property type="project" value="TreeGrafter"/>
</dbReference>
<feature type="compositionally biased region" description="Acidic residues" evidence="2">
    <location>
        <begin position="206"/>
        <end position="221"/>
    </location>
</feature>
<evidence type="ECO:0000256" key="1">
    <source>
        <dbReference type="ARBA" id="ARBA00009078"/>
    </source>
</evidence>
<feature type="region of interest" description="Disordered" evidence="2">
    <location>
        <begin position="520"/>
        <end position="601"/>
    </location>
</feature>
<feature type="compositionally biased region" description="Acidic residues" evidence="2">
    <location>
        <begin position="290"/>
        <end position="299"/>
    </location>
</feature>
<feature type="region of interest" description="Disordered" evidence="2">
    <location>
        <begin position="114"/>
        <end position="148"/>
    </location>
</feature>